<sequence>MKLVFFFLACFVGLNVVQGCAKSVVWDDSWVHGVPRGNRYYDLWNTCCQRPRYDGCGIFGNHLWDYVKYSASWSHSVENYDVGYHGFYWDDSWVHGVPHGNYYYPLWNYCCQHPRCNRCGIFGHHLQDYVKYSASWSTSVENYGYDVSYPGFYWDNSWVHGVPHGNHYYPLWNYCCQHPRCNRCGIFGHHLQDYIKYSASWSTSVENYGYDVGYPGFYWDDSWVHGVPHGNHYYPLWNYCCHHPRCNRCGIFGHHLQDYVKYSASWSTSVEDYGGYDYDFYWDDSWVHGVPHGNCYYPLWNYCCSHPRCNRCGIFGQHLWDYVKYSASHSVEVEYGHDYGYHPRRCYH</sequence>
<organism evidence="2">
    <name type="scientific">Hydropsyche sp. T20</name>
    <dbReference type="NCBI Taxonomy" id="173708"/>
    <lineage>
        <taxon>Eukaryota</taxon>
        <taxon>Metazoa</taxon>
        <taxon>Ecdysozoa</taxon>
        <taxon>Arthropoda</taxon>
        <taxon>Hexapoda</taxon>
        <taxon>Insecta</taxon>
        <taxon>Pterygota</taxon>
        <taxon>Neoptera</taxon>
        <taxon>Endopterygota</taxon>
        <taxon>Trichoptera</taxon>
        <taxon>Annulipalpia</taxon>
        <taxon>Hydropsychoidea</taxon>
        <taxon>Hydropsychidae</taxon>
        <taxon>Hydropsychinae</taxon>
        <taxon>Hydropsyche</taxon>
    </lineage>
</organism>
<evidence type="ECO:0000313" key="2">
    <source>
        <dbReference type="EMBL" id="BAD21353.1"/>
    </source>
</evidence>
<reference evidence="2" key="2">
    <citation type="journal article" date="2005" name="Insect Biochem. Mol. Biol.">
        <title>Characterization of a novel repetitive secretory protein specifically expressed in the modified salivary gland of Hydropsyche sp. (Trichoptera; Hydropsychidae).</title>
        <authorList>
            <person name="Eum J.H."/>
            <person name="Yoe S.M."/>
            <person name="Seo Y.R."/>
            <person name="Kang S.W."/>
            <person name="Han S.S."/>
        </authorList>
    </citation>
    <scope>NUCLEOTIDE SEQUENCE</scope>
    <source>
        <strain evidence="2">T20</strain>
        <tissue evidence="2">Silk gland</tissue>
    </source>
</reference>
<evidence type="ECO:0000256" key="1">
    <source>
        <dbReference type="SAM" id="SignalP"/>
    </source>
</evidence>
<accession>Q6L656</accession>
<keyword evidence="1" id="KW-0732">Signal</keyword>
<reference evidence="2" key="1">
    <citation type="submission" date="2004-05" db="EMBL/GenBank/DDBJ databases">
        <authorList>
            <person name="Eum J."/>
            <person name="Yoe S."/>
            <person name="Seo Y."/>
            <person name="Han S."/>
        </authorList>
    </citation>
    <scope>NUCLEOTIDE SEQUENCE</scope>
    <source>
        <strain evidence="2">T20</strain>
        <tissue evidence="2">Silk gland</tissue>
    </source>
</reference>
<dbReference type="PROSITE" id="PS51257">
    <property type="entry name" value="PROKAR_LIPOPROTEIN"/>
    <property type="match status" value="1"/>
</dbReference>
<gene>
    <name evidence="2" type="primary">Nf-1</name>
</gene>
<feature type="signal peptide" evidence="1">
    <location>
        <begin position="1"/>
        <end position="19"/>
    </location>
</feature>
<feature type="chain" id="PRO_5004275784" evidence="1">
    <location>
        <begin position="20"/>
        <end position="348"/>
    </location>
</feature>
<protein>
    <submittedName>
        <fullName evidence="2">Nest forming protein 1</fullName>
    </submittedName>
</protein>
<name>Q6L656_9NEOP</name>
<proteinExistence type="evidence at transcript level"/>
<dbReference type="EMBL" id="AB180243">
    <property type="protein sequence ID" value="BAD21353.1"/>
    <property type="molecule type" value="mRNA"/>
</dbReference>
<dbReference type="AlphaFoldDB" id="Q6L656"/>